<evidence type="ECO:0000256" key="2">
    <source>
        <dbReference type="SAM" id="SignalP"/>
    </source>
</evidence>
<feature type="signal peptide" evidence="2">
    <location>
        <begin position="1"/>
        <end position="25"/>
    </location>
</feature>
<evidence type="ECO:0000256" key="1">
    <source>
        <dbReference type="SAM" id="MobiDB-lite"/>
    </source>
</evidence>
<feature type="compositionally biased region" description="Basic residues" evidence="1">
    <location>
        <begin position="128"/>
        <end position="138"/>
    </location>
</feature>
<dbReference type="Proteomes" id="UP000708208">
    <property type="component" value="Unassembled WGS sequence"/>
</dbReference>
<feature type="compositionally biased region" description="Basic residues" evidence="1">
    <location>
        <begin position="101"/>
        <end position="120"/>
    </location>
</feature>
<dbReference type="EMBL" id="CAJVCH010018509">
    <property type="protein sequence ID" value="CAG7685567.1"/>
    <property type="molecule type" value="Genomic_DNA"/>
</dbReference>
<protein>
    <submittedName>
        <fullName evidence="3">Uncharacterized protein</fullName>
    </submittedName>
</protein>
<dbReference type="AlphaFoldDB" id="A0A8J2J9G4"/>
<keyword evidence="4" id="KW-1185">Reference proteome</keyword>
<feature type="region of interest" description="Disordered" evidence="1">
    <location>
        <begin position="101"/>
        <end position="138"/>
    </location>
</feature>
<sequence length="138" mass="16612">MPLFVSFYILRTLFVIILVQSSCSSKRLPQQQHNSPHKYSWWEVVDAFVKRLESFRRTPAEMDALRSKWEKIEGDKKTAKILEMARREEAIKELRANIAARKKKQQQLRRSRLKTSHKQRMQRDAHKMKNQKRARHLL</sequence>
<name>A0A8J2J9G4_9HEXA</name>
<proteinExistence type="predicted"/>
<reference evidence="3" key="1">
    <citation type="submission" date="2021-06" db="EMBL/GenBank/DDBJ databases">
        <authorList>
            <person name="Hodson N. C."/>
            <person name="Mongue J. A."/>
            <person name="Jaron S. K."/>
        </authorList>
    </citation>
    <scope>NUCLEOTIDE SEQUENCE</scope>
</reference>
<gene>
    <name evidence="3" type="ORF">AFUS01_LOCUS3125</name>
</gene>
<evidence type="ECO:0000313" key="3">
    <source>
        <dbReference type="EMBL" id="CAG7685567.1"/>
    </source>
</evidence>
<evidence type="ECO:0000313" key="4">
    <source>
        <dbReference type="Proteomes" id="UP000708208"/>
    </source>
</evidence>
<accession>A0A8J2J9G4</accession>
<keyword evidence="2" id="KW-0732">Signal</keyword>
<organism evidence="3 4">
    <name type="scientific">Allacma fusca</name>
    <dbReference type="NCBI Taxonomy" id="39272"/>
    <lineage>
        <taxon>Eukaryota</taxon>
        <taxon>Metazoa</taxon>
        <taxon>Ecdysozoa</taxon>
        <taxon>Arthropoda</taxon>
        <taxon>Hexapoda</taxon>
        <taxon>Collembola</taxon>
        <taxon>Symphypleona</taxon>
        <taxon>Sminthuridae</taxon>
        <taxon>Allacma</taxon>
    </lineage>
</organism>
<feature type="chain" id="PRO_5035231815" evidence="2">
    <location>
        <begin position="26"/>
        <end position="138"/>
    </location>
</feature>
<comment type="caution">
    <text evidence="3">The sequence shown here is derived from an EMBL/GenBank/DDBJ whole genome shotgun (WGS) entry which is preliminary data.</text>
</comment>